<evidence type="ECO:0000313" key="1">
    <source>
        <dbReference type="EMBL" id="CAF4143758.1"/>
    </source>
</evidence>
<dbReference type="Proteomes" id="UP000663842">
    <property type="component" value="Unassembled WGS sequence"/>
</dbReference>
<dbReference type="AlphaFoldDB" id="A0A819XLP6"/>
<name>A0A819XLP6_9BILA</name>
<feature type="non-terminal residue" evidence="1">
    <location>
        <position position="1"/>
    </location>
</feature>
<dbReference type="EMBL" id="CAJOBF010004559">
    <property type="protein sequence ID" value="CAF4143758.1"/>
    <property type="molecule type" value="Genomic_DNA"/>
</dbReference>
<dbReference type="PANTHER" id="PTHR19871:SF14">
    <property type="entry name" value="DUF4062 DOMAIN-CONTAINING PROTEIN"/>
    <property type="match status" value="1"/>
</dbReference>
<protein>
    <submittedName>
        <fullName evidence="1">Uncharacterized protein</fullName>
    </submittedName>
</protein>
<dbReference type="PANTHER" id="PTHR19871">
    <property type="entry name" value="BETA TRANSDUCIN-RELATED PROTEIN"/>
    <property type="match status" value="1"/>
</dbReference>
<proteinExistence type="predicted"/>
<sequence>VSNAATDKIQDFEILEGLKSLFGDATMIEISEFDESTAHQVFHSWLERDQRRLTSLQMEWLKPKLTPRVEYGIEMPTPLFLSLIYEFTYTWHSFDDNLDSGFEKAKTTKSAIKYLYARLSEKYGEVLFYRAMKYLKQAGGLSETELEDMLSADNEVLHSVFVHYLPPTDVFRLPGTLWIRIRNDMSKYLVEKNVDNVPVIYFYHRSFQDYDEFGRDDTRKVEVIRRAYYAGNVGHFLNLHDLPFEITSEKLIKMHRSSSLRVNRCLNRQQAYVKNIKGKDRIYNMRRINQLFMHMSDLCCEPWFLYDYNFISSYLHCYKISDLRASSWFYPTLRFLLTQYEACSFVLDKHPDNFAFDLSARLGSLVDILPEIIFKLFYQCLSHCALFMVENETPSPDLCMSKYVVGIVSTIGLDRDSGNLLVLLAEKLLSFHLEEFYLTSKIDEYELPSKEFTSLKYSESYICLYSTKHLLVMQCGQSKKCVLKLSIEDLIHVEFIKMGTLLVCSKGSKLVKVWDCLKETPIGQHPFDEAIIQCSTIKHDSGVVIKVTLETGITHYLLANVTKSNEENEVHFTHVGILKEKLGNDSILFNSETDVYYTEHQTSIYLYHFNRSENDHFKEIDNLPPMNGTVSLHNFFVNNKSDSALIWLTVDSAVILHSCGNHFNICGEYYAVCRTTGTFVGEFVCLINRSALEIYIFEWKCESGIHMYRLHARFQLDNKISHCVCNIGKSC</sequence>
<dbReference type="InterPro" id="IPR052752">
    <property type="entry name" value="NACHT-WD_repeat"/>
</dbReference>
<comment type="caution">
    <text evidence="1">The sequence shown here is derived from an EMBL/GenBank/DDBJ whole genome shotgun (WGS) entry which is preliminary data.</text>
</comment>
<gene>
    <name evidence="1" type="ORF">UXM345_LOCUS24719</name>
</gene>
<accession>A0A819XLP6</accession>
<organism evidence="1 2">
    <name type="scientific">Rotaria magnacalcarata</name>
    <dbReference type="NCBI Taxonomy" id="392030"/>
    <lineage>
        <taxon>Eukaryota</taxon>
        <taxon>Metazoa</taxon>
        <taxon>Spiralia</taxon>
        <taxon>Gnathifera</taxon>
        <taxon>Rotifera</taxon>
        <taxon>Eurotatoria</taxon>
        <taxon>Bdelloidea</taxon>
        <taxon>Philodinida</taxon>
        <taxon>Philodinidae</taxon>
        <taxon>Rotaria</taxon>
    </lineage>
</organism>
<evidence type="ECO:0000313" key="2">
    <source>
        <dbReference type="Proteomes" id="UP000663842"/>
    </source>
</evidence>
<reference evidence="1" key="1">
    <citation type="submission" date="2021-02" db="EMBL/GenBank/DDBJ databases">
        <authorList>
            <person name="Nowell W R."/>
        </authorList>
    </citation>
    <scope>NUCLEOTIDE SEQUENCE</scope>
</reference>